<dbReference type="EMBL" id="UGQT01000001">
    <property type="protein sequence ID" value="STZ62061.1"/>
    <property type="molecule type" value="Genomic_DNA"/>
</dbReference>
<evidence type="ECO:0000313" key="3">
    <source>
        <dbReference type="Proteomes" id="UP000254978"/>
    </source>
</evidence>
<dbReference type="AlphaFoldDB" id="A0A378TMR2"/>
<dbReference type="InterPro" id="IPR035923">
    <property type="entry name" value="TT1751-like_sf"/>
</dbReference>
<dbReference type="CDD" id="cd14797">
    <property type="entry name" value="DUF302"/>
    <property type="match status" value="1"/>
</dbReference>
<protein>
    <submittedName>
        <fullName evidence="2">Protein of uncharacterized function DUF302</fullName>
    </submittedName>
</protein>
<evidence type="ECO:0000259" key="1">
    <source>
        <dbReference type="Pfam" id="PF03625"/>
    </source>
</evidence>
<evidence type="ECO:0000313" key="2">
    <source>
        <dbReference type="EMBL" id="STZ62061.1"/>
    </source>
</evidence>
<gene>
    <name evidence="2" type="ORF">NCTC10821_05624</name>
</gene>
<feature type="domain" description="DUF302" evidence="1">
    <location>
        <begin position="90"/>
        <end position="133"/>
    </location>
</feature>
<dbReference type="InterPro" id="IPR005180">
    <property type="entry name" value="DUF302"/>
</dbReference>
<dbReference type="Gene3D" id="3.30.310.70">
    <property type="entry name" value="TT1751-like domain"/>
    <property type="match status" value="1"/>
</dbReference>
<dbReference type="SUPFAM" id="SSF103247">
    <property type="entry name" value="TT1751-like"/>
    <property type="match status" value="1"/>
</dbReference>
<dbReference type="OrthoDB" id="3358967at2"/>
<name>A0A378TMR2_9MYCO</name>
<dbReference type="RefSeq" id="WP_115280846.1">
    <property type="nucleotide sequence ID" value="NZ_AP022600.1"/>
</dbReference>
<accession>A0A378TMR2</accession>
<organism evidence="2 3">
    <name type="scientific">Mycolicibacterium tokaiense</name>
    <dbReference type="NCBI Taxonomy" id="39695"/>
    <lineage>
        <taxon>Bacteria</taxon>
        <taxon>Bacillati</taxon>
        <taxon>Actinomycetota</taxon>
        <taxon>Actinomycetes</taxon>
        <taxon>Mycobacteriales</taxon>
        <taxon>Mycobacteriaceae</taxon>
        <taxon>Mycolicibacterium</taxon>
    </lineage>
</organism>
<dbReference type="Proteomes" id="UP000254978">
    <property type="component" value="Unassembled WGS sequence"/>
</dbReference>
<sequence length="174" mass="18489">MGTVTTTTHAMTRVDIATGIPYDDFLTAFEAVAPRFDPEPFQHIADSGGSWADVEAAVTAMAPLQLMIYARIDTAPIFAIAGHRTKAVEYLLGNHVIAETMFRHDPRAMLYAPLRLLVFSDDDGNAVWSMDRPGDAFASLGQPAVTEVGLGLDAKVVTLLQAIGVDAAAGFAGP</sequence>
<proteinExistence type="predicted"/>
<reference evidence="2 3" key="1">
    <citation type="submission" date="2018-06" db="EMBL/GenBank/DDBJ databases">
        <authorList>
            <consortium name="Pathogen Informatics"/>
            <person name="Doyle S."/>
        </authorList>
    </citation>
    <scope>NUCLEOTIDE SEQUENCE [LARGE SCALE GENOMIC DNA]</scope>
    <source>
        <strain evidence="2 3">NCTC10821</strain>
    </source>
</reference>
<dbReference type="Pfam" id="PF03625">
    <property type="entry name" value="DUF302"/>
    <property type="match status" value="1"/>
</dbReference>
<keyword evidence="3" id="KW-1185">Reference proteome</keyword>